<dbReference type="STRING" id="545694.TREPR_2446"/>
<feature type="coiled-coil region" evidence="1">
    <location>
        <begin position="60"/>
        <end position="104"/>
    </location>
</feature>
<organism evidence="2 3">
    <name type="scientific">Treponema primitia (strain ATCC BAA-887 / DSM 12427 / ZAS-2)</name>
    <dbReference type="NCBI Taxonomy" id="545694"/>
    <lineage>
        <taxon>Bacteria</taxon>
        <taxon>Pseudomonadati</taxon>
        <taxon>Spirochaetota</taxon>
        <taxon>Spirochaetia</taxon>
        <taxon>Spirochaetales</taxon>
        <taxon>Treponemataceae</taxon>
        <taxon>Treponema</taxon>
    </lineage>
</organism>
<reference evidence="3" key="1">
    <citation type="submission" date="2009-12" db="EMBL/GenBank/DDBJ databases">
        <title>Complete sequence of Treponema primitia strain ZAS-2.</title>
        <authorList>
            <person name="Tetu S.G."/>
            <person name="Matson E."/>
            <person name="Ren Q."/>
            <person name="Seshadri R."/>
            <person name="Elbourne L."/>
            <person name="Hassan K.A."/>
            <person name="Durkin A."/>
            <person name="Radune D."/>
            <person name="Mohamoud Y."/>
            <person name="Shay R."/>
            <person name="Jin S."/>
            <person name="Zhang X."/>
            <person name="Lucey K."/>
            <person name="Ballor N.R."/>
            <person name="Ottesen E."/>
            <person name="Rosenthal R."/>
            <person name="Allen A."/>
            <person name="Leadbetter J.R."/>
            <person name="Paulsen I.T."/>
        </authorList>
    </citation>
    <scope>NUCLEOTIDE SEQUENCE [LARGE SCALE GENOMIC DNA]</scope>
    <source>
        <strain evidence="3">ATCC BAA-887 / DSM 12427 / ZAS-2</strain>
    </source>
</reference>
<dbReference type="Proteomes" id="UP000009223">
    <property type="component" value="Chromosome"/>
</dbReference>
<name>F5YH56_TREPZ</name>
<keyword evidence="3" id="KW-1185">Reference proteome</keyword>
<gene>
    <name evidence="2" type="ordered locus">TREPR_2446</name>
</gene>
<protein>
    <submittedName>
        <fullName evidence="2">Uncharacterized protein</fullName>
    </submittedName>
</protein>
<dbReference type="EMBL" id="CP001843">
    <property type="protein sequence ID" value="AEF85464.1"/>
    <property type="molecule type" value="Genomic_DNA"/>
</dbReference>
<sequence length="384" mass="42581">MSLAYSKNMDERKKTIRELEEKRREVQSSIDGILQALGKNLLVRLDGENSGAFAQELGEYRRILGDIKESEESIREIEADTLHVKDLEGEINRKEQGNLEKNKELSELYTHLGGILLEKGEFASFDAPYRHQAEALVQKIQSLDERIGELDGAKNANIFAWIGKSTQGMVLRSLLTKSQAGLSKLYTAAGEKFASLNNQVLDNPALQDIMETVLRVRAEAAELGEALAKLRSEHREIGEALGQDGSPAKKTQELERHISHARGQLAALFLRVGGLMAAKKPGGEISEGESLSLSVDDMGALDKVGTLRGEIAEYEGCIEKLKASLAIDAAREEIEKMEKSITGHRQRIRASEEAIADLEKRIDESNQHIQKLMNMEYNKTPSGF</sequence>
<keyword evidence="1" id="KW-0175">Coiled coil</keyword>
<reference evidence="2 3" key="2">
    <citation type="journal article" date="2011" name="ISME J.">
        <title>RNA-seq reveals cooperative metabolic interactions between two termite-gut spirochete species in co-culture.</title>
        <authorList>
            <person name="Rosenthal A.Z."/>
            <person name="Matson E.G."/>
            <person name="Eldar A."/>
            <person name="Leadbetter J.R."/>
        </authorList>
    </citation>
    <scope>NUCLEOTIDE SEQUENCE [LARGE SCALE GENOMIC DNA]</scope>
    <source>
        <strain evidence="3">ATCC BAA-887 / DSM 12427 / ZAS-2</strain>
    </source>
</reference>
<feature type="coiled-coil region" evidence="1">
    <location>
        <begin position="320"/>
        <end position="375"/>
    </location>
</feature>
<evidence type="ECO:0000313" key="2">
    <source>
        <dbReference type="EMBL" id="AEF85464.1"/>
    </source>
</evidence>
<evidence type="ECO:0000256" key="1">
    <source>
        <dbReference type="SAM" id="Coils"/>
    </source>
</evidence>
<evidence type="ECO:0000313" key="3">
    <source>
        <dbReference type="Proteomes" id="UP000009223"/>
    </source>
</evidence>
<proteinExistence type="predicted"/>
<dbReference type="HOGENOM" id="CLU_737574_0_0_12"/>
<dbReference type="eggNOG" id="ENOG502ZSAY">
    <property type="taxonomic scope" value="Bacteria"/>
</dbReference>
<accession>F5YH56</accession>
<dbReference type="KEGG" id="tpi:TREPR_2446"/>
<dbReference type="RefSeq" id="WP_015707761.1">
    <property type="nucleotide sequence ID" value="NC_015578.1"/>
</dbReference>
<dbReference type="AlphaFoldDB" id="F5YH56"/>
<feature type="coiled-coil region" evidence="1">
    <location>
        <begin position="9"/>
        <end position="36"/>
    </location>
</feature>